<reference evidence="3" key="1">
    <citation type="submission" date="2016-05" db="EMBL/GenBank/DDBJ databases">
        <authorList>
            <person name="Liu B."/>
            <person name="Wang J."/>
            <person name="Zhu Y."/>
            <person name="Liu G."/>
            <person name="Chen Q."/>
            <person name="Chen Z."/>
            <person name="Lan J."/>
            <person name="Che J."/>
            <person name="Ge C."/>
            <person name="Shi H."/>
            <person name="Pan Z."/>
            <person name="Liu X."/>
        </authorList>
    </citation>
    <scope>NUCLEOTIDE SEQUENCE [LARGE SCALE GENOMIC DNA]</scope>
    <source>
        <strain evidence="3">FJAT-27215</strain>
    </source>
</reference>
<evidence type="ECO:0008006" key="4">
    <source>
        <dbReference type="Google" id="ProtNLM"/>
    </source>
</evidence>
<gene>
    <name evidence="2" type="ORF">A8F95_10895</name>
</gene>
<feature type="signal peptide" evidence="1">
    <location>
        <begin position="1"/>
        <end position="21"/>
    </location>
</feature>
<keyword evidence="3" id="KW-1185">Reference proteome</keyword>
<dbReference type="EMBL" id="MAYT01000027">
    <property type="protein sequence ID" value="OCA85177.1"/>
    <property type="molecule type" value="Genomic_DNA"/>
</dbReference>
<organism evidence="2 3">
    <name type="scientific">Pseudobacillus wudalianchiensis</name>
    <dbReference type="NCBI Taxonomy" id="1743143"/>
    <lineage>
        <taxon>Bacteria</taxon>
        <taxon>Bacillati</taxon>
        <taxon>Bacillota</taxon>
        <taxon>Bacilli</taxon>
        <taxon>Bacillales</taxon>
        <taxon>Bacillaceae</taxon>
        <taxon>Pseudobacillus</taxon>
    </lineage>
</organism>
<dbReference type="Gene3D" id="2.60.40.3830">
    <property type="match status" value="1"/>
</dbReference>
<evidence type="ECO:0000313" key="2">
    <source>
        <dbReference type="EMBL" id="OCA85177.1"/>
    </source>
</evidence>
<protein>
    <recommendedName>
        <fullName evidence="4">DUF4871 domain-containing protein</fullName>
    </recommendedName>
</protein>
<dbReference type="RefSeq" id="WP_065411146.1">
    <property type="nucleotide sequence ID" value="NZ_MAYT01000027.1"/>
</dbReference>
<evidence type="ECO:0000256" key="1">
    <source>
        <dbReference type="SAM" id="SignalP"/>
    </source>
</evidence>
<comment type="caution">
    <text evidence="2">The sequence shown here is derived from an EMBL/GenBank/DDBJ whole genome shotgun (WGS) entry which is preliminary data.</text>
</comment>
<keyword evidence="1" id="KW-0732">Signal</keyword>
<accession>A0A1B9AMM8</accession>
<feature type="chain" id="PRO_5039470665" description="DUF4871 domain-containing protein" evidence="1">
    <location>
        <begin position="22"/>
        <end position="147"/>
    </location>
</feature>
<evidence type="ECO:0000313" key="3">
    <source>
        <dbReference type="Proteomes" id="UP000092578"/>
    </source>
</evidence>
<proteinExistence type="predicted"/>
<sequence>MRKIKQISFLLLAFVCMLAGCTETNTTSTAKERKPGTVFEVDGQTLYGEEGKFGMIKLNGESGELAFAVGQGRHYQLYFLAEAEKVNGKLYNMMALHQETGKKVKLYEAGIENAQSGAKFALDQSGKWKINVTVNKEPYASFLITAE</sequence>
<dbReference type="AlphaFoldDB" id="A0A1B9AMM8"/>
<name>A0A1B9AMM8_9BACI</name>
<dbReference type="PROSITE" id="PS51257">
    <property type="entry name" value="PROKAR_LIPOPROTEIN"/>
    <property type="match status" value="1"/>
</dbReference>
<dbReference type="Proteomes" id="UP000092578">
    <property type="component" value="Unassembled WGS sequence"/>
</dbReference>